<feature type="region of interest" description="Disordered" evidence="1">
    <location>
        <begin position="79"/>
        <end position="115"/>
    </location>
</feature>
<accession>A0A6J7E8R9</accession>
<reference evidence="2" key="1">
    <citation type="submission" date="2020-05" db="EMBL/GenBank/DDBJ databases">
        <authorList>
            <person name="Chiriac C."/>
            <person name="Salcher M."/>
            <person name="Ghai R."/>
            <person name="Kavagutti S V."/>
        </authorList>
    </citation>
    <scope>NUCLEOTIDE SEQUENCE</scope>
</reference>
<sequence length="245" mass="24690">MVSAEISSGTGVTGPSGVVITCCTRPSIQSRPCSSRWPTSPVRCQTRSVPPALTRGLALCWVCQRRSYPSDIHGACTNTSPVASTVTSQPSTGTPTHTPRPGPINSSSASATSATGSTSVIPYGVCSAAPGHRPRILRSVSIGTGAPADITSRIAPSAGRDPVAVRTTFASAAGEANTIVAPIRAHASSSALAVSVAGAVTSMSARPVTMPRAGPNTAKGANAATKRSAGVMPYIRRSASRCAHS</sequence>
<evidence type="ECO:0000313" key="2">
    <source>
        <dbReference type="EMBL" id="CAB4878961.1"/>
    </source>
</evidence>
<feature type="compositionally biased region" description="Polar residues" evidence="1">
    <location>
        <begin position="79"/>
        <end position="89"/>
    </location>
</feature>
<feature type="compositionally biased region" description="Low complexity" evidence="1">
    <location>
        <begin position="106"/>
        <end position="115"/>
    </location>
</feature>
<proteinExistence type="predicted"/>
<organism evidence="2">
    <name type="scientific">freshwater metagenome</name>
    <dbReference type="NCBI Taxonomy" id="449393"/>
    <lineage>
        <taxon>unclassified sequences</taxon>
        <taxon>metagenomes</taxon>
        <taxon>ecological metagenomes</taxon>
    </lineage>
</organism>
<dbReference type="EMBL" id="CAFBLR010000112">
    <property type="protein sequence ID" value="CAB4878961.1"/>
    <property type="molecule type" value="Genomic_DNA"/>
</dbReference>
<name>A0A6J7E8R9_9ZZZZ</name>
<gene>
    <name evidence="2" type="ORF">UFOPK3417_01178</name>
</gene>
<protein>
    <submittedName>
        <fullName evidence="2">Unannotated protein</fullName>
    </submittedName>
</protein>
<feature type="compositionally biased region" description="Low complexity" evidence="1">
    <location>
        <begin position="90"/>
        <end position="99"/>
    </location>
</feature>
<evidence type="ECO:0000256" key="1">
    <source>
        <dbReference type="SAM" id="MobiDB-lite"/>
    </source>
</evidence>
<dbReference type="AlphaFoldDB" id="A0A6J7E8R9"/>